<protein>
    <recommendedName>
        <fullName evidence="4 14">Very-long-chain (3R)-3-hydroxyacyl-CoA dehydratase</fullName>
        <ecNumber evidence="4 14">4.2.1.134</ecNumber>
    </recommendedName>
</protein>
<dbReference type="STRING" id="930992.A0A0D0BCP0"/>
<dbReference type="Pfam" id="PF04387">
    <property type="entry name" value="PTPLA"/>
    <property type="match status" value="1"/>
</dbReference>
<name>A0A0D0BCP0_9AGAM</name>
<accession>A0A0D0BCP0</accession>
<dbReference type="GO" id="GO:0042761">
    <property type="term" value="P:very long-chain fatty acid biosynthetic process"/>
    <property type="evidence" value="ECO:0007669"/>
    <property type="project" value="TreeGrafter"/>
</dbReference>
<dbReference type="GO" id="GO:0030148">
    <property type="term" value="P:sphingolipid biosynthetic process"/>
    <property type="evidence" value="ECO:0007669"/>
    <property type="project" value="TreeGrafter"/>
</dbReference>
<keyword evidence="6 14" id="KW-0812">Transmembrane</keyword>
<evidence type="ECO:0000256" key="11">
    <source>
        <dbReference type="ARBA" id="ARBA00023160"/>
    </source>
</evidence>
<dbReference type="InterPro" id="IPR007482">
    <property type="entry name" value="Tyr_Pase-like_PTPLA"/>
</dbReference>
<reference evidence="16" key="2">
    <citation type="submission" date="2015-01" db="EMBL/GenBank/DDBJ databases">
        <title>Evolutionary Origins and Diversification of the Mycorrhizal Mutualists.</title>
        <authorList>
            <consortium name="DOE Joint Genome Institute"/>
            <consortium name="Mycorrhizal Genomics Consortium"/>
            <person name="Kohler A."/>
            <person name="Kuo A."/>
            <person name="Nagy L.G."/>
            <person name="Floudas D."/>
            <person name="Copeland A."/>
            <person name="Barry K.W."/>
            <person name="Cichocki N."/>
            <person name="Veneault-Fourrey C."/>
            <person name="LaButti K."/>
            <person name="Lindquist E.A."/>
            <person name="Lipzen A."/>
            <person name="Lundell T."/>
            <person name="Morin E."/>
            <person name="Murat C."/>
            <person name="Riley R."/>
            <person name="Ohm R."/>
            <person name="Sun H."/>
            <person name="Tunlid A."/>
            <person name="Henrissat B."/>
            <person name="Grigoriev I.V."/>
            <person name="Hibbett D.S."/>
            <person name="Martin F."/>
        </authorList>
    </citation>
    <scope>NUCLEOTIDE SEQUENCE [LARGE SCALE GENOMIC DNA]</scope>
    <source>
        <strain evidence="16">UH-Slu-Lm8-n1</strain>
    </source>
</reference>
<keyword evidence="7 14" id="KW-0276">Fatty acid metabolism</keyword>
<evidence type="ECO:0000256" key="1">
    <source>
        <dbReference type="ARBA" id="ARBA00004141"/>
    </source>
</evidence>
<dbReference type="AlphaFoldDB" id="A0A0D0BCP0"/>
<dbReference type="FunCoup" id="A0A0D0BCP0">
    <property type="interactions" value="373"/>
</dbReference>
<comment type="catalytic activity">
    <reaction evidence="13 14">
        <text>a very-long-chain (3R)-3-hydroxyacyl-CoA = a very-long-chain (2E)-enoyl-CoA + H2O</text>
        <dbReference type="Rhea" id="RHEA:45812"/>
        <dbReference type="ChEBI" id="CHEBI:15377"/>
        <dbReference type="ChEBI" id="CHEBI:83728"/>
        <dbReference type="ChEBI" id="CHEBI:85440"/>
        <dbReference type="EC" id="4.2.1.134"/>
    </reaction>
</comment>
<dbReference type="PANTHER" id="PTHR11035:SF3">
    <property type="entry name" value="VERY-LONG-CHAIN (3R)-3-HYDROXYACYL-COA DEHYDRATASE"/>
    <property type="match status" value="1"/>
</dbReference>
<comment type="caution">
    <text evidence="14">Lacks conserved residue(s) required for the propagation of feature annotation.</text>
</comment>
<keyword evidence="5 14" id="KW-0444">Lipid biosynthesis</keyword>
<keyword evidence="9 14" id="KW-0443">Lipid metabolism</keyword>
<dbReference type="GO" id="GO:0030497">
    <property type="term" value="P:fatty acid elongation"/>
    <property type="evidence" value="ECO:0007669"/>
    <property type="project" value="TreeGrafter"/>
</dbReference>
<evidence type="ECO:0000313" key="16">
    <source>
        <dbReference type="Proteomes" id="UP000054485"/>
    </source>
</evidence>
<dbReference type="GO" id="GO:0102158">
    <property type="term" value="F:very-long-chain (3R)-3-hydroxyacyl-CoA dehydratase activity"/>
    <property type="evidence" value="ECO:0007669"/>
    <property type="project" value="UniProtKB-EC"/>
</dbReference>
<gene>
    <name evidence="15" type="ORF">CY34DRAFT_803148</name>
</gene>
<dbReference type="UniPathway" id="UPA00094"/>
<comment type="function">
    <text evidence="14">Catalyzes the third of the four reactions of the long-chain fatty acids elongation cycle. This endoplasmic reticulum-bound enzymatic process, allows the addition of two carbons to the chain of long- and very long-chain fatty acids/VLCFAs per cycle. This enzyme catalyzes the dehydration of the 3-hydroxyacyl-CoA intermediate into trans-2,3-enoyl-CoA, within each cycle of fatty acid elongation. Thereby, it participates to the production of VLCFAs of different chain lengths that are involved in multiple biological processes as precursors of membrane lipids and lipid mediators.</text>
</comment>
<dbReference type="GO" id="GO:0005789">
    <property type="term" value="C:endoplasmic reticulum membrane"/>
    <property type="evidence" value="ECO:0007669"/>
    <property type="project" value="UniProtKB-SubCell"/>
</dbReference>
<keyword evidence="10 14" id="KW-0472">Membrane</keyword>
<comment type="pathway">
    <text evidence="2 14">Lipid metabolism; fatty acid biosynthesis.</text>
</comment>
<dbReference type="Proteomes" id="UP000054485">
    <property type="component" value="Unassembled WGS sequence"/>
</dbReference>
<evidence type="ECO:0000256" key="3">
    <source>
        <dbReference type="ARBA" id="ARBA00007811"/>
    </source>
</evidence>
<comment type="subcellular location">
    <subcellularLocation>
        <location evidence="14">Endoplasmic reticulum membrane</location>
        <topology evidence="14">Multi-pass membrane protein</topology>
    </subcellularLocation>
    <subcellularLocation>
        <location evidence="1">Membrane</location>
        <topology evidence="1">Multi-pass membrane protein</topology>
    </subcellularLocation>
</comment>
<evidence type="ECO:0000256" key="9">
    <source>
        <dbReference type="ARBA" id="ARBA00023098"/>
    </source>
</evidence>
<keyword evidence="11 14" id="KW-0275">Fatty acid biosynthesis</keyword>
<keyword evidence="12 14" id="KW-0456">Lyase</keyword>
<evidence type="ECO:0000256" key="7">
    <source>
        <dbReference type="ARBA" id="ARBA00022832"/>
    </source>
</evidence>
<keyword evidence="16" id="KW-1185">Reference proteome</keyword>
<keyword evidence="14" id="KW-0256">Endoplasmic reticulum</keyword>
<dbReference type="HOGENOM" id="CLU_034302_6_1_1"/>
<feature type="transmembrane region" description="Helical" evidence="14">
    <location>
        <begin position="20"/>
        <end position="46"/>
    </location>
</feature>
<sequence length="281" mass="31375">MPRNDHKLPSSRSRGPSLAVRFYLIAFNALSAAGWAYVIYLALAVFRGQRATSSAYNFFKPLASYVPTSITEFLTPQPKTTNYFSTTLAYFLDPYIPATYESTFSTLGPVQSLAALEILHVLLGFVPSPLPTTVIQVSSRLILVWGIVERFPHTHSSPVYTTMILAWALTEVPRYAYYALSLAGCGVPAWLTWIRYSTFYVLYPIGAGSEALVMLSTIPEWSGGKWEAWSAEDWVKAGLVAIWVPGLWVMYSHMMRMRRKVLGVGKGQKLGSKPKDRLKAE</sequence>
<evidence type="ECO:0000256" key="6">
    <source>
        <dbReference type="ARBA" id="ARBA00022692"/>
    </source>
</evidence>
<evidence type="ECO:0000256" key="10">
    <source>
        <dbReference type="ARBA" id="ARBA00023136"/>
    </source>
</evidence>
<evidence type="ECO:0000256" key="13">
    <source>
        <dbReference type="ARBA" id="ARBA00036671"/>
    </source>
</evidence>
<evidence type="ECO:0000256" key="5">
    <source>
        <dbReference type="ARBA" id="ARBA00022516"/>
    </source>
</evidence>
<comment type="similarity">
    <text evidence="3 14">Belongs to the very long-chain fatty acids dehydratase HACD family.</text>
</comment>
<dbReference type="EMBL" id="KN835199">
    <property type="protein sequence ID" value="KIK44017.1"/>
    <property type="molecule type" value="Genomic_DNA"/>
</dbReference>
<proteinExistence type="inferred from homology"/>
<evidence type="ECO:0000256" key="2">
    <source>
        <dbReference type="ARBA" id="ARBA00005194"/>
    </source>
</evidence>
<dbReference type="OrthoDB" id="46988at2759"/>
<feature type="transmembrane region" description="Helical" evidence="14">
    <location>
        <begin position="234"/>
        <end position="251"/>
    </location>
</feature>
<organism evidence="15 16">
    <name type="scientific">Suillus luteus UH-Slu-Lm8-n1</name>
    <dbReference type="NCBI Taxonomy" id="930992"/>
    <lineage>
        <taxon>Eukaryota</taxon>
        <taxon>Fungi</taxon>
        <taxon>Dikarya</taxon>
        <taxon>Basidiomycota</taxon>
        <taxon>Agaricomycotina</taxon>
        <taxon>Agaricomycetes</taxon>
        <taxon>Agaricomycetidae</taxon>
        <taxon>Boletales</taxon>
        <taxon>Suillineae</taxon>
        <taxon>Suillaceae</taxon>
        <taxon>Suillus</taxon>
    </lineage>
</organism>
<evidence type="ECO:0000313" key="15">
    <source>
        <dbReference type="EMBL" id="KIK44017.1"/>
    </source>
</evidence>
<dbReference type="PANTHER" id="PTHR11035">
    <property type="entry name" value="VERY-LONG-CHAIN (3R)-3-HYDROXYACYL-COA DEHYDRATASE"/>
    <property type="match status" value="1"/>
</dbReference>
<dbReference type="InParanoid" id="A0A0D0BCP0"/>
<keyword evidence="8 14" id="KW-1133">Transmembrane helix</keyword>
<reference evidence="15 16" key="1">
    <citation type="submission" date="2014-04" db="EMBL/GenBank/DDBJ databases">
        <authorList>
            <consortium name="DOE Joint Genome Institute"/>
            <person name="Kuo A."/>
            <person name="Ruytinx J."/>
            <person name="Rineau F."/>
            <person name="Colpaert J."/>
            <person name="Kohler A."/>
            <person name="Nagy L.G."/>
            <person name="Floudas D."/>
            <person name="Copeland A."/>
            <person name="Barry K.W."/>
            <person name="Cichocki N."/>
            <person name="Veneault-Fourrey C."/>
            <person name="LaButti K."/>
            <person name="Lindquist E.A."/>
            <person name="Lipzen A."/>
            <person name="Lundell T."/>
            <person name="Morin E."/>
            <person name="Murat C."/>
            <person name="Sun H."/>
            <person name="Tunlid A."/>
            <person name="Henrissat B."/>
            <person name="Grigoriev I.V."/>
            <person name="Hibbett D.S."/>
            <person name="Martin F."/>
            <person name="Nordberg H.P."/>
            <person name="Cantor M.N."/>
            <person name="Hua S.X."/>
        </authorList>
    </citation>
    <scope>NUCLEOTIDE SEQUENCE [LARGE SCALE GENOMIC DNA]</scope>
    <source>
        <strain evidence="15 16">UH-Slu-Lm8-n1</strain>
    </source>
</reference>
<evidence type="ECO:0000256" key="14">
    <source>
        <dbReference type="RuleBase" id="RU363109"/>
    </source>
</evidence>
<feature type="transmembrane region" description="Helical" evidence="14">
    <location>
        <begin position="175"/>
        <end position="194"/>
    </location>
</feature>
<evidence type="ECO:0000256" key="8">
    <source>
        <dbReference type="ARBA" id="ARBA00022989"/>
    </source>
</evidence>
<evidence type="ECO:0000256" key="4">
    <source>
        <dbReference type="ARBA" id="ARBA00013122"/>
    </source>
</evidence>
<evidence type="ECO:0000256" key="12">
    <source>
        <dbReference type="ARBA" id="ARBA00023239"/>
    </source>
</evidence>
<dbReference type="EC" id="4.2.1.134" evidence="4 14"/>